<protein>
    <submittedName>
        <fullName evidence="2">Ribonuclease III</fullName>
    </submittedName>
</protein>
<dbReference type="GeneID" id="74308863"/>
<dbReference type="SMART" id="SM00535">
    <property type="entry name" value="RIBOc"/>
    <property type="match status" value="1"/>
</dbReference>
<dbReference type="EMBL" id="CP096115">
    <property type="protein sequence ID" value="UUX92454.1"/>
    <property type="molecule type" value="Genomic_DNA"/>
</dbReference>
<evidence type="ECO:0000259" key="1">
    <source>
        <dbReference type="PROSITE" id="PS50142"/>
    </source>
</evidence>
<name>A0A9E7PP36_9EURY</name>
<proteinExistence type="predicted"/>
<accession>A0A9E7PP36</accession>
<reference evidence="2" key="1">
    <citation type="submission" date="2022-04" db="EMBL/GenBank/DDBJ databases">
        <title>Complete genome of Methanoplanus endosymbiosus DSM 3599.</title>
        <authorList>
            <person name="Chen S.-C."/>
            <person name="You Y.-T."/>
            <person name="Zhou Y.-Z."/>
            <person name="Lai M.-C."/>
        </authorList>
    </citation>
    <scope>NUCLEOTIDE SEQUENCE</scope>
    <source>
        <strain evidence="2">DSM 3599</strain>
    </source>
</reference>
<feature type="domain" description="RNase III" evidence="1">
    <location>
        <begin position="8"/>
        <end position="136"/>
    </location>
</feature>
<sequence>MIYSEKRLDILEEKTGYRFVSRNLLEKALTRLAFGKENNLPDGWNMDHLATLGDAAIDLVVIEHLINSGISEKGKISVTKTNIVNMSILRKLAEELELKDFVFWGKGEEIQHVWTSGRVLAECMEAFAGAVYIDGGIENLKEFLKNSGLYEMYSPV</sequence>
<evidence type="ECO:0000313" key="3">
    <source>
        <dbReference type="Proteomes" id="UP001060368"/>
    </source>
</evidence>
<dbReference type="SUPFAM" id="SSF69065">
    <property type="entry name" value="RNase III domain-like"/>
    <property type="match status" value="1"/>
</dbReference>
<dbReference type="Proteomes" id="UP001060368">
    <property type="component" value="Chromosome"/>
</dbReference>
<dbReference type="RefSeq" id="WP_257742602.1">
    <property type="nucleotide sequence ID" value="NZ_CP096115.1"/>
</dbReference>
<dbReference type="KEGG" id="mend:L6E24_14120"/>
<dbReference type="Pfam" id="PF14622">
    <property type="entry name" value="Ribonucleas_3_3"/>
    <property type="match status" value="1"/>
</dbReference>
<dbReference type="CDD" id="cd00593">
    <property type="entry name" value="RIBOc"/>
    <property type="match status" value="1"/>
</dbReference>
<organism evidence="2 3">
    <name type="scientific">Methanoplanus endosymbiosus</name>
    <dbReference type="NCBI Taxonomy" id="33865"/>
    <lineage>
        <taxon>Archaea</taxon>
        <taxon>Methanobacteriati</taxon>
        <taxon>Methanobacteriota</taxon>
        <taxon>Stenosarchaea group</taxon>
        <taxon>Methanomicrobia</taxon>
        <taxon>Methanomicrobiales</taxon>
        <taxon>Methanomicrobiaceae</taxon>
        <taxon>Methanoplanus</taxon>
    </lineage>
</organism>
<evidence type="ECO:0000313" key="2">
    <source>
        <dbReference type="EMBL" id="UUX92454.1"/>
    </source>
</evidence>
<dbReference type="GO" id="GO:0006396">
    <property type="term" value="P:RNA processing"/>
    <property type="evidence" value="ECO:0007669"/>
    <property type="project" value="InterPro"/>
</dbReference>
<dbReference type="PROSITE" id="PS50142">
    <property type="entry name" value="RNASE_3_2"/>
    <property type="match status" value="1"/>
</dbReference>
<dbReference type="InterPro" id="IPR000999">
    <property type="entry name" value="RNase_III_dom"/>
</dbReference>
<dbReference type="GO" id="GO:0004525">
    <property type="term" value="F:ribonuclease III activity"/>
    <property type="evidence" value="ECO:0007669"/>
    <property type="project" value="InterPro"/>
</dbReference>
<dbReference type="Gene3D" id="1.10.1520.10">
    <property type="entry name" value="Ribonuclease III domain"/>
    <property type="match status" value="1"/>
</dbReference>
<gene>
    <name evidence="2" type="ORF">L6E24_14120</name>
</gene>
<dbReference type="InterPro" id="IPR036389">
    <property type="entry name" value="RNase_III_sf"/>
</dbReference>
<dbReference type="AlphaFoldDB" id="A0A9E7PP36"/>
<keyword evidence="3" id="KW-1185">Reference proteome</keyword>